<feature type="domain" description="Ig-like" evidence="3">
    <location>
        <begin position="845"/>
        <end position="931"/>
    </location>
</feature>
<dbReference type="Proteomes" id="UP001178508">
    <property type="component" value="Chromosome 16"/>
</dbReference>
<dbReference type="CDD" id="cd00098">
    <property type="entry name" value="IgC1"/>
    <property type="match status" value="2"/>
</dbReference>
<dbReference type="InterPro" id="IPR003597">
    <property type="entry name" value="Ig_C1-set"/>
</dbReference>
<dbReference type="PROSITE" id="PS50835">
    <property type="entry name" value="IG_LIKE"/>
    <property type="match status" value="10"/>
</dbReference>
<feature type="domain" description="Ig-like" evidence="3">
    <location>
        <begin position="58"/>
        <end position="151"/>
    </location>
</feature>
<dbReference type="EMBL" id="OY660879">
    <property type="protein sequence ID" value="CAJ1076762.1"/>
    <property type="molecule type" value="Genomic_DNA"/>
</dbReference>
<keyword evidence="2" id="KW-0472">Membrane</keyword>
<name>A0AAV1GSB1_XYRNO</name>
<dbReference type="SMART" id="SM00407">
    <property type="entry name" value="IGc1"/>
    <property type="match status" value="6"/>
</dbReference>
<feature type="domain" description="Ig-like" evidence="3">
    <location>
        <begin position="647"/>
        <end position="739"/>
    </location>
</feature>
<dbReference type="InterPro" id="IPR007110">
    <property type="entry name" value="Ig-like_dom"/>
</dbReference>
<feature type="domain" description="Ig-like" evidence="3">
    <location>
        <begin position="1231"/>
        <end position="1334"/>
    </location>
</feature>
<keyword evidence="2" id="KW-0812">Transmembrane</keyword>
<accession>A0AAV1GSB1</accession>
<feature type="domain" description="Ig-like" evidence="3">
    <location>
        <begin position="1139"/>
        <end position="1225"/>
    </location>
</feature>
<reference evidence="4" key="1">
    <citation type="submission" date="2023-08" db="EMBL/GenBank/DDBJ databases">
        <authorList>
            <person name="Alioto T."/>
            <person name="Alioto T."/>
            <person name="Gomez Garrido J."/>
        </authorList>
    </citation>
    <scope>NUCLEOTIDE SEQUENCE</scope>
</reference>
<evidence type="ECO:0000313" key="5">
    <source>
        <dbReference type="Proteomes" id="UP001178508"/>
    </source>
</evidence>
<dbReference type="InterPro" id="IPR036179">
    <property type="entry name" value="Ig-like_dom_sf"/>
</dbReference>
<evidence type="ECO:0000256" key="2">
    <source>
        <dbReference type="SAM" id="Phobius"/>
    </source>
</evidence>
<dbReference type="Gene3D" id="2.60.40.10">
    <property type="entry name" value="Immunoglobulins"/>
    <property type="match status" value="15"/>
</dbReference>
<organism evidence="4 5">
    <name type="scientific">Xyrichtys novacula</name>
    <name type="common">Pearly razorfish</name>
    <name type="synonym">Hemipteronotus novacula</name>
    <dbReference type="NCBI Taxonomy" id="13765"/>
    <lineage>
        <taxon>Eukaryota</taxon>
        <taxon>Metazoa</taxon>
        <taxon>Chordata</taxon>
        <taxon>Craniata</taxon>
        <taxon>Vertebrata</taxon>
        <taxon>Euteleostomi</taxon>
        <taxon>Actinopterygii</taxon>
        <taxon>Neopterygii</taxon>
        <taxon>Teleostei</taxon>
        <taxon>Neoteleostei</taxon>
        <taxon>Acanthomorphata</taxon>
        <taxon>Eupercaria</taxon>
        <taxon>Labriformes</taxon>
        <taxon>Labridae</taxon>
        <taxon>Xyrichtys</taxon>
    </lineage>
</organism>
<dbReference type="PANTHER" id="PTHR23411">
    <property type="entry name" value="TAPASIN"/>
    <property type="match status" value="1"/>
</dbReference>
<feature type="domain" description="Ig-like" evidence="3">
    <location>
        <begin position="941"/>
        <end position="1033"/>
    </location>
</feature>
<gene>
    <name evidence="4" type="ORF">XNOV1_A026783</name>
</gene>
<evidence type="ECO:0000259" key="3">
    <source>
        <dbReference type="PROSITE" id="PS50835"/>
    </source>
</evidence>
<feature type="domain" description="Ig-like" evidence="3">
    <location>
        <begin position="1342"/>
        <end position="1440"/>
    </location>
</feature>
<evidence type="ECO:0000313" key="4">
    <source>
        <dbReference type="EMBL" id="CAJ1076762.1"/>
    </source>
</evidence>
<protein>
    <submittedName>
        <fullName evidence="4">Obscurin-like</fullName>
    </submittedName>
</protein>
<proteinExistence type="predicted"/>
<feature type="domain" description="Ig-like" evidence="3">
    <location>
        <begin position="551"/>
        <end position="637"/>
    </location>
</feature>
<evidence type="ECO:0000256" key="1">
    <source>
        <dbReference type="ARBA" id="ARBA00023319"/>
    </source>
</evidence>
<keyword evidence="2" id="KW-1133">Transmembrane helix</keyword>
<keyword evidence="1" id="KW-0393">Immunoglobulin domain</keyword>
<feature type="transmembrane region" description="Helical" evidence="2">
    <location>
        <begin position="1469"/>
        <end position="1492"/>
    </location>
</feature>
<dbReference type="Pfam" id="PF07654">
    <property type="entry name" value="C1-set"/>
    <property type="match status" value="6"/>
</dbReference>
<dbReference type="InterPro" id="IPR050380">
    <property type="entry name" value="Immune_Resp_Modulators"/>
</dbReference>
<feature type="domain" description="Ig-like" evidence="3">
    <location>
        <begin position="353"/>
        <end position="445"/>
    </location>
</feature>
<dbReference type="InterPro" id="IPR003006">
    <property type="entry name" value="Ig/MHC_CS"/>
</dbReference>
<dbReference type="PROSITE" id="PS00290">
    <property type="entry name" value="IG_MHC"/>
    <property type="match status" value="1"/>
</dbReference>
<keyword evidence="5" id="KW-1185">Reference proteome</keyword>
<dbReference type="SUPFAM" id="SSF48726">
    <property type="entry name" value="Immunoglobulin"/>
    <property type="match status" value="14"/>
</dbReference>
<sequence length="1495" mass="163425">MKVQTVDKENEKLFSLSSEITPRSTEWAKGANFSCKARHNSIEYRKTINVCQIHSGNPLIIHLETPSFKTVMTATSMVHATCSVLHESDATLTWQMDGRPPSTNQVTLSSNTSHIISTLSVESSRWKKLKQVTCKAEHPCVPTTEQTKPVSGPADTPTVEISRSLPDLLKGDSAVLECQITKSSSSDFFVTFQAQDEDMPGKLWVALHEAPGPHLITKRFTVPTSYRTNGTTFTCKVSTGFSGFYKSGPTGNIFGDPSMKLLLMPAEESGHQKLLCSGQGFHPQIQWFPESATATQDISMGADGLVTVLSQLSVPQADWKTGKNFTCEVSDKSKENKIRREISLCKACSSISPTIHLETPSFKTVMTATSMVPATCSVLHESGATLTWQLDGRPPSTDQVTLSSNMSHIFSTLSVESSRWKTLKQVTCKAEHPCVPTTEQTKQVSGPADTPTVEISRSLPDLLKGDSAVLECQITKSSSSDFFVTFQAQDKDMPGKLWVALHEAPGPHLITKRFTVPTSYRTNGTTFKCKVSAGFSGFYKSGPTGNIFGDPSMKLLLMPAEESGHQKLLCSGQGFHPQIQWFPESATATQGISMGADGLVTVISQLSVPQADWKTGKNFTCEVSDQSKNNKIRREISLCKARSFISPTIHLETPSFKTVMTATSMVPATCSVLHESGATLTWQLDGRPPSTNQVTLSSNTSHIISTLSVASSRWKKLKQVTCKAEHPCVPTTEQTKQVSGPADTPTVEISRSLPDLLKGDSAVLECQITKSSSSDFFVTFQAQDTDMSGKLWVALHEAPGPHLITKRFTVPTSYRTNGTTFKCKVSTGFSGSSESGPTGNIFGDPSMKLLLMPAEESGHQKLLCSGQGSHPQIQWFPESATATQDISMGADGLVTVLSQLSVPQADWKTGKNFTCEVSDKSKNNKIRREISLCKACSSISPTIHLETPSFKTVMTATSMVHATCSVHHESDATLTWQLDGRPPSTDQVTLSSNMSHIVSTLSVESSHWKTLKQVTCKAEHPCVPTTEQTKQVSGPADTPTVEISRSLPDLLKGDSAVLECQITKSSSSDFFVTFQAQDEDMPGKLWVALHEAPGPHLITKRFTVPTSYRTNGTTFTCKVSTGFSGFYKSVPTGNIFGDPSMKLLLMPAEESGHQKLLCSGQGFHPQIQWFPESATATQDISMGADGLVTVLSQLSVPQADWKTGKNFTCEVSDKSKNNKIRREISLCKVSPTSSHSIGIYVMGPPLQEIEGKRQVTVTCFLVGLLLEDFTITWKVDGNINNLHVRTTPSVSHSNGTETLQSFLNITVEDWNAYKQVSCEARHLCSTQSYEDHISKSKDMKQPTVKIIQPSATEASTSNSLTLNCLVSEFFPSNIIVYWEENGEILPSTDYTNSPVWQYTGSNTFSMSSRLNITQSAHKKSTYSCIVKHESSETPLGNSIKDVFGVLDSCNFLDDIMHAARHQDTDVDSWYMSLTFLIFFLISIIYGILVTLIKTK</sequence>
<feature type="domain" description="Ig-like" evidence="3">
    <location>
        <begin position="257"/>
        <end position="343"/>
    </location>
</feature>
<dbReference type="InterPro" id="IPR013783">
    <property type="entry name" value="Ig-like_fold"/>
</dbReference>